<dbReference type="Gene3D" id="3.30.70.100">
    <property type="match status" value="1"/>
</dbReference>
<evidence type="ECO:0000256" key="1">
    <source>
        <dbReference type="ARBA" id="ARBA00004141"/>
    </source>
</evidence>
<comment type="catalytic activity">
    <reaction evidence="9">
        <text>Zn(2+)(in) + ATP + H2O = Zn(2+)(out) + ADP + phosphate + H(+)</text>
        <dbReference type="Rhea" id="RHEA:20621"/>
        <dbReference type="ChEBI" id="CHEBI:15377"/>
        <dbReference type="ChEBI" id="CHEBI:15378"/>
        <dbReference type="ChEBI" id="CHEBI:29105"/>
        <dbReference type="ChEBI" id="CHEBI:30616"/>
        <dbReference type="ChEBI" id="CHEBI:43474"/>
        <dbReference type="ChEBI" id="CHEBI:456216"/>
        <dbReference type="EC" id="7.2.2.12"/>
    </reaction>
</comment>
<dbReference type="Gene3D" id="3.40.50.1000">
    <property type="entry name" value="HAD superfamily/HAD-like"/>
    <property type="match status" value="1"/>
</dbReference>
<dbReference type="Pfam" id="PF00403">
    <property type="entry name" value="HMA"/>
    <property type="match status" value="1"/>
</dbReference>
<dbReference type="NCBIfam" id="TIGR01512">
    <property type="entry name" value="ATPase-IB2_Cd"/>
    <property type="match status" value="1"/>
</dbReference>
<dbReference type="InterPro" id="IPR008250">
    <property type="entry name" value="ATPase_P-typ_transduc_dom_A_sf"/>
</dbReference>
<feature type="transmembrane region" description="Helical" evidence="10">
    <location>
        <begin position="647"/>
        <end position="670"/>
    </location>
</feature>
<dbReference type="InterPro" id="IPR036412">
    <property type="entry name" value="HAD-like_sf"/>
</dbReference>
<keyword evidence="6 10" id="KW-1133">Transmembrane helix</keyword>
<accession>A0A7C1JUB2</accession>
<dbReference type="InterPro" id="IPR006121">
    <property type="entry name" value="HMA_dom"/>
</dbReference>
<dbReference type="GO" id="GO:0046872">
    <property type="term" value="F:metal ion binding"/>
    <property type="evidence" value="ECO:0007669"/>
    <property type="project" value="UniProtKB-KW"/>
</dbReference>
<keyword evidence="7 10" id="KW-0472">Membrane</keyword>
<dbReference type="SUPFAM" id="SSF81653">
    <property type="entry name" value="Calcium ATPase, transduction domain A"/>
    <property type="match status" value="1"/>
</dbReference>
<protein>
    <recommendedName>
        <fullName evidence="8">P-type Zn(2+) transporter</fullName>
        <ecNumber evidence="8">7.2.2.12</ecNumber>
    </recommendedName>
</protein>
<dbReference type="PANTHER" id="PTHR48085">
    <property type="entry name" value="CADMIUM/ZINC-TRANSPORTING ATPASE HMA2-RELATED"/>
    <property type="match status" value="1"/>
</dbReference>
<dbReference type="InterPro" id="IPR051014">
    <property type="entry name" value="Cation_Transport_ATPase_IB"/>
</dbReference>
<dbReference type="NCBIfam" id="TIGR01494">
    <property type="entry name" value="ATPase_P-type"/>
    <property type="match status" value="2"/>
</dbReference>
<feature type="transmembrane region" description="Helical" evidence="10">
    <location>
        <begin position="161"/>
        <end position="182"/>
    </location>
</feature>
<reference evidence="12" key="1">
    <citation type="journal article" date="2020" name="mSystems">
        <title>Genome- and Community-Level Interaction Insights into Carbon Utilization and Element Cycling Functions of Hydrothermarchaeota in Hydrothermal Sediment.</title>
        <authorList>
            <person name="Zhou Z."/>
            <person name="Liu Y."/>
            <person name="Xu W."/>
            <person name="Pan J."/>
            <person name="Luo Z.H."/>
            <person name="Li M."/>
        </authorList>
    </citation>
    <scope>NUCLEOTIDE SEQUENCE [LARGE SCALE GENOMIC DNA]</scope>
    <source>
        <strain evidence="12">SpSt-222</strain>
    </source>
</reference>
<dbReference type="PANTHER" id="PTHR48085:SF5">
    <property type="entry name" value="CADMIUM_ZINC-TRANSPORTING ATPASE HMA4-RELATED"/>
    <property type="match status" value="1"/>
</dbReference>
<dbReference type="NCBIfam" id="TIGR01525">
    <property type="entry name" value="ATPase-IB_hvy"/>
    <property type="match status" value="1"/>
</dbReference>
<keyword evidence="5 10" id="KW-0067">ATP-binding</keyword>
<keyword evidence="10" id="KW-0479">Metal-binding</keyword>
<evidence type="ECO:0000256" key="10">
    <source>
        <dbReference type="RuleBase" id="RU362081"/>
    </source>
</evidence>
<feature type="transmembrane region" description="Helical" evidence="10">
    <location>
        <begin position="322"/>
        <end position="340"/>
    </location>
</feature>
<dbReference type="PROSITE" id="PS00154">
    <property type="entry name" value="ATPASE_E1_E2"/>
    <property type="match status" value="1"/>
</dbReference>
<evidence type="ECO:0000259" key="11">
    <source>
        <dbReference type="PROSITE" id="PS50846"/>
    </source>
</evidence>
<gene>
    <name evidence="12" type="primary">cadA</name>
    <name evidence="12" type="ORF">ENP47_07630</name>
</gene>
<keyword evidence="10" id="KW-1003">Cell membrane</keyword>
<dbReference type="InterPro" id="IPR059000">
    <property type="entry name" value="ATPase_P-type_domA"/>
</dbReference>
<evidence type="ECO:0000256" key="5">
    <source>
        <dbReference type="ARBA" id="ARBA00022840"/>
    </source>
</evidence>
<organism evidence="12">
    <name type="scientific">Thermomicrobium roseum</name>
    <dbReference type="NCBI Taxonomy" id="500"/>
    <lineage>
        <taxon>Bacteria</taxon>
        <taxon>Pseudomonadati</taxon>
        <taxon>Thermomicrobiota</taxon>
        <taxon>Thermomicrobia</taxon>
        <taxon>Thermomicrobiales</taxon>
        <taxon>Thermomicrobiaceae</taxon>
        <taxon>Thermomicrobium</taxon>
    </lineage>
</organism>
<dbReference type="InterPro" id="IPR001757">
    <property type="entry name" value="P_typ_ATPase"/>
</dbReference>
<keyword evidence="4 10" id="KW-0547">Nucleotide-binding</keyword>
<dbReference type="GO" id="GO:0005886">
    <property type="term" value="C:plasma membrane"/>
    <property type="evidence" value="ECO:0007669"/>
    <property type="project" value="UniProtKB-SubCell"/>
</dbReference>
<evidence type="ECO:0000256" key="8">
    <source>
        <dbReference type="ARBA" id="ARBA00039097"/>
    </source>
</evidence>
<dbReference type="Gene3D" id="2.70.150.10">
    <property type="entry name" value="Calcium-transporting ATPase, cytoplasmic transduction domain A"/>
    <property type="match status" value="1"/>
</dbReference>
<comment type="subcellular location">
    <subcellularLocation>
        <location evidence="10">Cell membrane</location>
    </subcellularLocation>
    <subcellularLocation>
        <location evidence="1">Membrane</location>
        <topology evidence="1">Multi-pass membrane protein</topology>
    </subcellularLocation>
</comment>
<evidence type="ECO:0000256" key="9">
    <source>
        <dbReference type="ARBA" id="ARBA00047308"/>
    </source>
</evidence>
<keyword evidence="12" id="KW-0378">Hydrolase</keyword>
<comment type="similarity">
    <text evidence="2 10">Belongs to the cation transport ATPase (P-type) (TC 3.A.3) family. Type IB subfamily.</text>
</comment>
<dbReference type="EC" id="7.2.2.12" evidence="8"/>
<evidence type="ECO:0000256" key="7">
    <source>
        <dbReference type="ARBA" id="ARBA00023136"/>
    </source>
</evidence>
<dbReference type="GO" id="GO:0016887">
    <property type="term" value="F:ATP hydrolysis activity"/>
    <property type="evidence" value="ECO:0007669"/>
    <property type="project" value="InterPro"/>
</dbReference>
<dbReference type="GO" id="GO:0005524">
    <property type="term" value="F:ATP binding"/>
    <property type="evidence" value="ECO:0007669"/>
    <property type="project" value="UniProtKB-UniRule"/>
</dbReference>
<dbReference type="SUPFAM" id="SSF56784">
    <property type="entry name" value="HAD-like"/>
    <property type="match status" value="1"/>
</dbReference>
<dbReference type="NCBIfam" id="TIGR01511">
    <property type="entry name" value="ATPase-IB1_Cu"/>
    <property type="match status" value="1"/>
</dbReference>
<dbReference type="CDD" id="cd00371">
    <property type="entry name" value="HMA"/>
    <property type="match status" value="1"/>
</dbReference>
<evidence type="ECO:0000256" key="6">
    <source>
        <dbReference type="ARBA" id="ARBA00022989"/>
    </source>
</evidence>
<dbReference type="SUPFAM" id="SSF55008">
    <property type="entry name" value="HMA, heavy metal-associated domain"/>
    <property type="match status" value="1"/>
</dbReference>
<dbReference type="GO" id="GO:0016463">
    <property type="term" value="F:P-type zinc transporter activity"/>
    <property type="evidence" value="ECO:0007669"/>
    <property type="project" value="UniProtKB-EC"/>
</dbReference>
<dbReference type="InterPro" id="IPR023299">
    <property type="entry name" value="ATPase_P-typ_cyto_dom_N"/>
</dbReference>
<dbReference type="Pfam" id="PF00122">
    <property type="entry name" value="E1-E2_ATPase"/>
    <property type="match status" value="1"/>
</dbReference>
<evidence type="ECO:0000256" key="4">
    <source>
        <dbReference type="ARBA" id="ARBA00022741"/>
    </source>
</evidence>
<dbReference type="InterPro" id="IPR036163">
    <property type="entry name" value="HMA_dom_sf"/>
</dbReference>
<keyword evidence="3 10" id="KW-0812">Transmembrane</keyword>
<name>A0A7C1JUB2_THERO</name>
<dbReference type="PRINTS" id="PR00119">
    <property type="entry name" value="CATATPASE"/>
</dbReference>
<dbReference type="EMBL" id="DSJL01000011">
    <property type="protein sequence ID" value="HEF65452.1"/>
    <property type="molecule type" value="Genomic_DNA"/>
</dbReference>
<dbReference type="InterPro" id="IPR023214">
    <property type="entry name" value="HAD_sf"/>
</dbReference>
<proteinExistence type="inferred from homology"/>
<feature type="transmembrane region" description="Helical" evidence="10">
    <location>
        <begin position="346"/>
        <end position="372"/>
    </location>
</feature>
<comment type="caution">
    <text evidence="12">The sequence shown here is derived from an EMBL/GenBank/DDBJ whole genome shotgun (WGS) entry which is preliminary data.</text>
</comment>
<dbReference type="InterPro" id="IPR018303">
    <property type="entry name" value="ATPase_P-typ_P_site"/>
</dbReference>
<dbReference type="Gene3D" id="3.40.1110.10">
    <property type="entry name" value="Calcium-transporting ATPase, cytoplasmic domain N"/>
    <property type="match status" value="1"/>
</dbReference>
<evidence type="ECO:0000256" key="2">
    <source>
        <dbReference type="ARBA" id="ARBA00006024"/>
    </source>
</evidence>
<feature type="domain" description="HMA" evidence="11">
    <location>
        <begin position="15"/>
        <end position="81"/>
    </location>
</feature>
<dbReference type="FunFam" id="2.70.150.10:FF:000002">
    <property type="entry name" value="Copper-transporting ATPase 1, putative"/>
    <property type="match status" value="1"/>
</dbReference>
<dbReference type="InterPro" id="IPR027256">
    <property type="entry name" value="P-typ_ATPase_IB"/>
</dbReference>
<sequence length="706" mass="74427">MDEHRATTEERTDGTTLVLPVEGIDCAECARHVEQALQKVPGVLEVEAFPLARKVTVVVDPSRVDRATVERVLAETGYPVGEDTVAVDRAWRRVLVMSAVAVAVVLAVVAAELTGFVDRLNSWIPWPLWLAGIVAGGWPVFRDVARAVLQRRVTAHTLMTLGALAAMAVGAWAAAAIVVLFMRLGAVLEESTGSEAGRALRELAALAPQRARVERNGQEMEVPAGSVVPGDVVVVRTGEAVPVDGTVIDGTALVDEAALTGEPLPRAVGAGEQVYAATVVRSGYLRLQATAPASDSAFARIVRLVEAAEANPGRLQRVADRFSGWYLPVVAGVAVLTLLLRRDPLAVAAVLVVACSCAFALATPMALVATIGRAARRGVLIKGGAVIERLARVDVVLLDKTGTLTLGRPVVTDVVVADGRVGEDEFLRLAATAERYAEHPLAEAIRAAARERGVPLAAPELFVFDPGVGVTARINGATVRVRAPSTDEADWQPVAQLRAQGKTVVVVEWEGERLGVLAFADELRPGVAESIAELRRLGIRDIELITGDHEQAAAALAGPLGIRWRARLLPEDKLAVVRAYQEAGRIVAMVGDGINDAPALAQADVGIAMGRLGTALAAETANVVLLREDWMLVPEVIRWARRALRTAWVNLAGTALYNLVGLSLAALGILPPTLAATAQVVPDVFILGNSARLGFGGADGPTQQRG</sequence>
<evidence type="ECO:0000313" key="12">
    <source>
        <dbReference type="EMBL" id="HEF65452.1"/>
    </source>
</evidence>
<feature type="transmembrane region" description="Helical" evidence="10">
    <location>
        <begin position="90"/>
        <end position="111"/>
    </location>
</feature>
<dbReference type="SUPFAM" id="SSF81665">
    <property type="entry name" value="Calcium ATPase, transmembrane domain M"/>
    <property type="match status" value="1"/>
</dbReference>
<dbReference type="InterPro" id="IPR023298">
    <property type="entry name" value="ATPase_P-typ_TM_dom_sf"/>
</dbReference>
<evidence type="ECO:0000256" key="3">
    <source>
        <dbReference type="ARBA" id="ARBA00022692"/>
    </source>
</evidence>
<dbReference type="Pfam" id="PF00702">
    <property type="entry name" value="Hydrolase"/>
    <property type="match status" value="1"/>
</dbReference>
<dbReference type="AlphaFoldDB" id="A0A7C1JUB2"/>
<dbReference type="PROSITE" id="PS50846">
    <property type="entry name" value="HMA_2"/>
    <property type="match status" value="1"/>
</dbReference>